<keyword evidence="5 12" id="KW-0436">Ligase</keyword>
<evidence type="ECO:0000313" key="17">
    <source>
        <dbReference type="EMBL" id="AEP36926.1"/>
    </source>
</evidence>
<feature type="binding site" evidence="13">
    <location>
        <position position="285"/>
    </location>
    <ligand>
        <name>L-serine</name>
        <dbReference type="ChEBI" id="CHEBI:33384"/>
    </ligand>
</feature>
<keyword evidence="15" id="KW-0175">Coiled coil</keyword>
<feature type="binding site" evidence="13">
    <location>
        <position position="254"/>
    </location>
    <ligand>
        <name>L-serine</name>
        <dbReference type="ChEBI" id="CHEBI:33384"/>
    </ligand>
</feature>
<keyword evidence="7 12" id="KW-0067">ATP-binding</keyword>
<dbReference type="GO" id="GO:0004828">
    <property type="term" value="F:serine-tRNA ligase activity"/>
    <property type="evidence" value="ECO:0007669"/>
    <property type="project" value="UniProtKB-UniRule"/>
</dbReference>
<reference evidence="17 18" key="2">
    <citation type="journal article" date="2012" name="PLoS ONE">
        <title>Genomic characterization of the taylorella genus.</title>
        <authorList>
            <person name="Hebert L."/>
            <person name="Moumen B."/>
            <person name="Pons N."/>
            <person name="Duquesne F."/>
            <person name="Breuil M.F."/>
            <person name="Goux D."/>
            <person name="Batto J.M."/>
            <person name="Laugier C."/>
            <person name="Renault P."/>
            <person name="Petry S."/>
        </authorList>
    </citation>
    <scope>NUCLEOTIDE SEQUENCE [LARGE SCALE GENOMIC DNA]</scope>
    <source>
        <strain evidence="17 18">MCE3</strain>
    </source>
</reference>
<dbReference type="InterPro" id="IPR006195">
    <property type="entry name" value="aa-tRNA-synth_II"/>
</dbReference>
<dbReference type="AlphaFoldDB" id="G4QA07"/>
<feature type="binding site" evidence="12 14">
    <location>
        <begin position="285"/>
        <end position="287"/>
    </location>
    <ligand>
        <name>ATP</name>
        <dbReference type="ChEBI" id="CHEBI:30616"/>
    </ligand>
</feature>
<feature type="binding site" evidence="12">
    <location>
        <position position="407"/>
    </location>
    <ligand>
        <name>L-serine</name>
        <dbReference type="ChEBI" id="CHEBI:33384"/>
    </ligand>
</feature>
<dbReference type="Pfam" id="PF00587">
    <property type="entry name" value="tRNA-synt_2b"/>
    <property type="match status" value="1"/>
</dbReference>
<dbReference type="InterPro" id="IPR045864">
    <property type="entry name" value="aa-tRNA-synth_II/BPL/LPL"/>
</dbReference>
<comment type="catalytic activity">
    <reaction evidence="10 12">
        <text>tRNA(Sec) + L-serine + ATP = L-seryl-tRNA(Sec) + AMP + diphosphate + H(+)</text>
        <dbReference type="Rhea" id="RHEA:42580"/>
        <dbReference type="Rhea" id="RHEA-COMP:9742"/>
        <dbReference type="Rhea" id="RHEA-COMP:10128"/>
        <dbReference type="ChEBI" id="CHEBI:15378"/>
        <dbReference type="ChEBI" id="CHEBI:30616"/>
        <dbReference type="ChEBI" id="CHEBI:33019"/>
        <dbReference type="ChEBI" id="CHEBI:33384"/>
        <dbReference type="ChEBI" id="CHEBI:78442"/>
        <dbReference type="ChEBI" id="CHEBI:78533"/>
        <dbReference type="ChEBI" id="CHEBI:456215"/>
        <dbReference type="EC" id="6.1.1.11"/>
    </reaction>
</comment>
<comment type="similarity">
    <text evidence="3 12">Belongs to the class-II aminoacyl-tRNA synthetase family. Type-1 seryl-tRNA synthetase subfamily.</text>
</comment>
<dbReference type="STRING" id="1008459.TASI_1174"/>
<accession>G4QA07</accession>
<dbReference type="eggNOG" id="COG0172">
    <property type="taxonomic scope" value="Bacteria"/>
</dbReference>
<evidence type="ECO:0000256" key="13">
    <source>
        <dbReference type="PIRSR" id="PIRSR001529-1"/>
    </source>
</evidence>
<dbReference type="PANTHER" id="PTHR43697">
    <property type="entry name" value="SERYL-TRNA SYNTHETASE"/>
    <property type="match status" value="1"/>
</dbReference>
<feature type="binding site" evidence="12 13">
    <location>
        <position position="308"/>
    </location>
    <ligand>
        <name>L-serine</name>
        <dbReference type="ChEBI" id="CHEBI:33384"/>
    </ligand>
</feature>
<dbReference type="Gene3D" id="3.30.930.10">
    <property type="entry name" value="Bira Bifunctional Protein, Domain 2"/>
    <property type="match status" value="1"/>
</dbReference>
<comment type="subcellular location">
    <subcellularLocation>
        <location evidence="1 12">Cytoplasm</location>
    </subcellularLocation>
</comment>
<evidence type="ECO:0000256" key="9">
    <source>
        <dbReference type="ARBA" id="ARBA00023146"/>
    </source>
</evidence>
<dbReference type="HOGENOM" id="CLU_023797_1_1_4"/>
<dbReference type="Pfam" id="PF02403">
    <property type="entry name" value="Seryl_tRNA_N"/>
    <property type="match status" value="1"/>
</dbReference>
<evidence type="ECO:0000313" key="18">
    <source>
        <dbReference type="Proteomes" id="UP000009284"/>
    </source>
</evidence>
<protein>
    <recommendedName>
        <fullName evidence="12">Serine--tRNA ligase</fullName>
        <ecNumber evidence="12">6.1.1.11</ecNumber>
    </recommendedName>
    <alternativeName>
        <fullName evidence="12">Seryl-tRNA synthetase</fullName>
        <shortName evidence="12">SerRS</shortName>
    </alternativeName>
    <alternativeName>
        <fullName evidence="12">Seryl-tRNA(Ser/Sec) synthetase</fullName>
    </alternativeName>
</protein>
<organism evidence="17 18">
    <name type="scientific">Taylorella asinigenitalis (strain MCE3)</name>
    <dbReference type="NCBI Taxonomy" id="1008459"/>
    <lineage>
        <taxon>Bacteria</taxon>
        <taxon>Pseudomonadati</taxon>
        <taxon>Pseudomonadota</taxon>
        <taxon>Betaproteobacteria</taxon>
        <taxon>Burkholderiales</taxon>
        <taxon>Alcaligenaceae</taxon>
        <taxon>Taylorella</taxon>
    </lineage>
</organism>
<feature type="domain" description="Aminoacyl-transfer RNA synthetases class-II family profile" evidence="16">
    <location>
        <begin position="180"/>
        <end position="432"/>
    </location>
</feature>
<keyword evidence="18" id="KW-1185">Reference proteome</keyword>
<comment type="subunit">
    <text evidence="12">Homodimer. The tRNA molecule binds across the dimer.</text>
</comment>
<evidence type="ECO:0000256" key="8">
    <source>
        <dbReference type="ARBA" id="ARBA00022917"/>
    </source>
</evidence>
<dbReference type="GO" id="GO:0016260">
    <property type="term" value="P:selenocysteine biosynthetic process"/>
    <property type="evidence" value="ECO:0007669"/>
    <property type="project" value="UniProtKB-UniRule"/>
</dbReference>
<feature type="binding site" evidence="12">
    <location>
        <begin position="254"/>
        <end position="256"/>
    </location>
    <ligand>
        <name>L-serine</name>
        <dbReference type="ChEBI" id="CHEBI:33384"/>
    </ligand>
</feature>
<dbReference type="NCBIfam" id="TIGR00414">
    <property type="entry name" value="serS"/>
    <property type="match status" value="1"/>
</dbReference>
<dbReference type="InterPro" id="IPR033729">
    <property type="entry name" value="SerRS_core"/>
</dbReference>
<keyword evidence="6 12" id="KW-0547">Nucleotide-binding</keyword>
<dbReference type="PRINTS" id="PR00981">
    <property type="entry name" value="TRNASYNTHSER"/>
</dbReference>
<comment type="function">
    <text evidence="12">Catalyzes the attachment of serine to tRNA(Ser). Is also able to aminoacylate tRNA(Sec) with serine, to form the misacylated tRNA L-seryl-tRNA(Sec), which will be further converted into selenocysteinyl-tRNA(Sec).</text>
</comment>
<evidence type="ECO:0000256" key="12">
    <source>
        <dbReference type="HAMAP-Rule" id="MF_00176"/>
    </source>
</evidence>
<evidence type="ECO:0000256" key="11">
    <source>
        <dbReference type="ARBA" id="ARBA00048823"/>
    </source>
</evidence>
<evidence type="ECO:0000259" key="16">
    <source>
        <dbReference type="PROSITE" id="PS50862"/>
    </source>
</evidence>
<dbReference type="GO" id="GO:0005737">
    <property type="term" value="C:cytoplasm"/>
    <property type="evidence" value="ECO:0007669"/>
    <property type="project" value="UniProtKB-SubCell"/>
</dbReference>
<evidence type="ECO:0000256" key="7">
    <source>
        <dbReference type="ARBA" id="ARBA00022840"/>
    </source>
</evidence>
<name>G4QA07_TAYAM</name>
<evidence type="ECO:0000256" key="10">
    <source>
        <dbReference type="ARBA" id="ARBA00047929"/>
    </source>
</evidence>
<dbReference type="RefSeq" id="WP_014111820.1">
    <property type="nucleotide sequence ID" value="NC_016043.1"/>
</dbReference>
<dbReference type="InterPro" id="IPR042103">
    <property type="entry name" value="SerRS_1_N_sf"/>
</dbReference>
<evidence type="ECO:0000256" key="14">
    <source>
        <dbReference type="PIRSR" id="PIRSR001529-2"/>
    </source>
</evidence>
<dbReference type="InterPro" id="IPR002317">
    <property type="entry name" value="Ser-tRNA-ligase_type_1"/>
</dbReference>
<dbReference type="KEGG" id="tas:TASI_1174"/>
<dbReference type="EMBL" id="CP003059">
    <property type="protein sequence ID" value="AEP36926.1"/>
    <property type="molecule type" value="Genomic_DNA"/>
</dbReference>
<sequence>MLDIALLRKDLDFVKAQLARRGVSFDEARFQQLEEERKAVQVETEQLQASRNGIAKQIGQAKSKGEDASDLMKQAAEIPEKLKALEAKLSGIKESLESMLHGIPNLPHASVPDGADESQNVELKRWLPGSGYVDSSVGVEPLGFEPKDHVTLGEPLGLDFDCAIKLTGSRFSFMKGGIARLHRALAQYMLNTHTAEHGYTECYTPYIVNSSTLFGTGQLPKFKEDMFWVTKGGEGMDSDSEVAEQKEDLYLISTSEITLTGTVKNSIVAEADLPMRLTAHSPCFRSEAGSGGRDTRGIIRQHQFDKVEMVQIAHPEKSYEALEEMLGHAEKILQALALPYRVVQLCTGDMGFSSAKTYDLEVWIPSQNTFREISSVSNCEAFQARRLQARFKNSAGKNEFVHTLNGSGVAVGRALVAVMENYQTEKGEIEIPEVLRAFMGCEKLC</sequence>
<evidence type="ECO:0000256" key="3">
    <source>
        <dbReference type="ARBA" id="ARBA00010728"/>
    </source>
</evidence>
<feature type="binding site" evidence="13">
    <location>
        <position position="405"/>
    </location>
    <ligand>
        <name>L-serine</name>
        <dbReference type="ChEBI" id="CHEBI:33384"/>
    </ligand>
</feature>
<dbReference type="GO" id="GO:0005524">
    <property type="term" value="F:ATP binding"/>
    <property type="evidence" value="ECO:0007669"/>
    <property type="project" value="UniProtKB-UniRule"/>
</dbReference>
<dbReference type="UniPathway" id="UPA00906">
    <property type="reaction ID" value="UER00895"/>
</dbReference>
<dbReference type="PIRSF" id="PIRSF001529">
    <property type="entry name" value="Ser-tRNA-synth_IIa"/>
    <property type="match status" value="1"/>
</dbReference>
<comment type="caution">
    <text evidence="12">Lacks conserved residue(s) required for the propagation of feature annotation.</text>
</comment>
<gene>
    <name evidence="12" type="primary">serS</name>
    <name evidence="17" type="ordered locus">TASI_1174</name>
</gene>
<evidence type="ECO:0000256" key="4">
    <source>
        <dbReference type="ARBA" id="ARBA00022490"/>
    </source>
</evidence>
<dbReference type="CDD" id="cd00770">
    <property type="entry name" value="SerRS_core"/>
    <property type="match status" value="1"/>
</dbReference>
<dbReference type="PROSITE" id="PS50862">
    <property type="entry name" value="AA_TRNA_LIGASE_II"/>
    <property type="match status" value="1"/>
</dbReference>
<dbReference type="GO" id="GO:0006434">
    <property type="term" value="P:seryl-tRNA aminoacylation"/>
    <property type="evidence" value="ECO:0007669"/>
    <property type="project" value="UniProtKB-UniRule"/>
</dbReference>
<comment type="domain">
    <text evidence="12">Consists of two distinct domains, a catalytic core and a N-terminal extension that is involved in tRNA binding.</text>
</comment>
<dbReference type="HAMAP" id="MF_00176">
    <property type="entry name" value="Ser_tRNA_synth_type1"/>
    <property type="match status" value="1"/>
</dbReference>
<keyword evidence="9 12" id="KW-0030">Aminoacyl-tRNA synthetase</keyword>
<feature type="binding site" evidence="12 14">
    <location>
        <begin position="372"/>
        <end position="375"/>
    </location>
    <ligand>
        <name>ATP</name>
        <dbReference type="ChEBI" id="CHEBI:30616"/>
    </ligand>
</feature>
<dbReference type="InterPro" id="IPR010978">
    <property type="entry name" value="tRNA-bd_arm"/>
</dbReference>
<keyword evidence="8 12" id="KW-0648">Protein biosynthesis</keyword>
<evidence type="ECO:0000256" key="1">
    <source>
        <dbReference type="ARBA" id="ARBA00004496"/>
    </source>
</evidence>
<evidence type="ECO:0000256" key="2">
    <source>
        <dbReference type="ARBA" id="ARBA00005045"/>
    </source>
</evidence>
<evidence type="ECO:0000256" key="15">
    <source>
        <dbReference type="SAM" id="Coils"/>
    </source>
</evidence>
<dbReference type="InterPro" id="IPR015866">
    <property type="entry name" value="Ser-tRNA-synth_1_N"/>
</dbReference>
<comment type="pathway">
    <text evidence="2 12">Aminoacyl-tRNA biosynthesis; selenocysteinyl-tRNA(Sec) biosynthesis; L-seryl-tRNA(Sec) from L-serine and tRNA(Sec): step 1/1.</text>
</comment>
<dbReference type="EC" id="6.1.1.11" evidence="12"/>
<dbReference type="Proteomes" id="UP000009284">
    <property type="component" value="Chromosome"/>
</dbReference>
<dbReference type="PANTHER" id="PTHR43697:SF1">
    <property type="entry name" value="SERINE--TRNA LIGASE"/>
    <property type="match status" value="1"/>
</dbReference>
<evidence type="ECO:0000256" key="5">
    <source>
        <dbReference type="ARBA" id="ARBA00022598"/>
    </source>
</evidence>
<reference key="1">
    <citation type="submission" date="2011-09" db="EMBL/GenBank/DDBJ databases">
        <title>Genomic characterization of the Taylorella genus.</title>
        <authorList>
            <person name="Hebert L."/>
            <person name="Moumen B."/>
            <person name="Pons N."/>
            <person name="Duquesne F."/>
            <person name="Breuil M.-F."/>
            <person name="Goux D."/>
            <person name="Batto J.-M."/>
            <person name="Renault P."/>
            <person name="Laugier C."/>
            <person name="Petry S."/>
        </authorList>
    </citation>
    <scope>NUCLEOTIDE SEQUENCE</scope>
    <source>
        <strain>MCE3</strain>
    </source>
</reference>
<dbReference type="Gene3D" id="1.10.287.40">
    <property type="entry name" value="Serine-tRNA synthetase, tRNA binding domain"/>
    <property type="match status" value="1"/>
</dbReference>
<dbReference type="OrthoDB" id="9804647at2"/>
<dbReference type="InterPro" id="IPR002314">
    <property type="entry name" value="aa-tRNA-synt_IIb"/>
</dbReference>
<dbReference type="SUPFAM" id="SSF46589">
    <property type="entry name" value="tRNA-binding arm"/>
    <property type="match status" value="1"/>
</dbReference>
<evidence type="ECO:0000256" key="6">
    <source>
        <dbReference type="ARBA" id="ARBA00022741"/>
    </source>
</evidence>
<proteinExistence type="inferred from homology"/>
<feature type="coiled-coil region" evidence="15">
    <location>
        <begin position="23"/>
        <end position="50"/>
    </location>
</feature>
<keyword evidence="4 12" id="KW-0963">Cytoplasm</keyword>
<comment type="catalytic activity">
    <reaction evidence="11 12">
        <text>tRNA(Ser) + L-serine + ATP = L-seryl-tRNA(Ser) + AMP + diphosphate + H(+)</text>
        <dbReference type="Rhea" id="RHEA:12292"/>
        <dbReference type="Rhea" id="RHEA-COMP:9669"/>
        <dbReference type="Rhea" id="RHEA-COMP:9703"/>
        <dbReference type="ChEBI" id="CHEBI:15378"/>
        <dbReference type="ChEBI" id="CHEBI:30616"/>
        <dbReference type="ChEBI" id="CHEBI:33019"/>
        <dbReference type="ChEBI" id="CHEBI:33384"/>
        <dbReference type="ChEBI" id="CHEBI:78442"/>
        <dbReference type="ChEBI" id="CHEBI:78533"/>
        <dbReference type="ChEBI" id="CHEBI:456215"/>
        <dbReference type="EC" id="6.1.1.11"/>
    </reaction>
</comment>
<dbReference type="SUPFAM" id="SSF55681">
    <property type="entry name" value="Class II aaRS and biotin synthetases"/>
    <property type="match status" value="1"/>
</dbReference>